<evidence type="ECO:0000313" key="4">
    <source>
        <dbReference type="Proteomes" id="UP000006329"/>
    </source>
</evidence>
<keyword evidence="4" id="KW-1185">Reference proteome</keyword>
<name>A0A0E2BQ51_9LEPT</name>
<dbReference type="AlphaFoldDB" id="A0A0E2BQ51"/>
<feature type="signal peptide" evidence="1">
    <location>
        <begin position="1"/>
        <end position="28"/>
    </location>
</feature>
<organism evidence="3 4">
    <name type="scientific">Leptospira santarosai str. MOR084</name>
    <dbReference type="NCBI Taxonomy" id="1049984"/>
    <lineage>
        <taxon>Bacteria</taxon>
        <taxon>Pseudomonadati</taxon>
        <taxon>Spirochaetota</taxon>
        <taxon>Spirochaetia</taxon>
        <taxon>Leptospirales</taxon>
        <taxon>Leptospiraceae</taxon>
        <taxon>Leptospira</taxon>
    </lineage>
</organism>
<evidence type="ECO:0000313" key="3">
    <source>
        <dbReference type="EMBL" id="EKO33527.1"/>
    </source>
</evidence>
<dbReference type="InterPro" id="IPR003646">
    <property type="entry name" value="SH3-like_bac-type"/>
</dbReference>
<feature type="domain" description="SH3b" evidence="2">
    <location>
        <begin position="134"/>
        <end position="181"/>
    </location>
</feature>
<dbReference type="Proteomes" id="UP000006329">
    <property type="component" value="Unassembled WGS sequence"/>
</dbReference>
<sequence>MVNCNTLNFLTRGIMRLSLIFLFLPILACTSESPKCEAGGVVIEKDKNGLNVRDSIKGKIIDAIPNDSMITLSGYKEGWFKITEATYMPQYQDEGLMLKWKHSEEEGMVKRDYNKKEAWISGKYVITYLISNTGNIYESPNTDSKVVSVFKDESMYSVNIVECSGNWIKINYRNTLGWVSAMRHCPNSLTSCDY</sequence>
<accession>A0A0E2BQ51</accession>
<dbReference type="Pfam" id="PF08239">
    <property type="entry name" value="SH3_3"/>
    <property type="match status" value="1"/>
</dbReference>
<dbReference type="Gene3D" id="2.30.30.40">
    <property type="entry name" value="SH3 Domains"/>
    <property type="match status" value="2"/>
</dbReference>
<dbReference type="EMBL" id="AHON02000050">
    <property type="protein sequence ID" value="EKO33527.1"/>
    <property type="molecule type" value="Genomic_DNA"/>
</dbReference>
<feature type="chain" id="PRO_5002392821" evidence="1">
    <location>
        <begin position="29"/>
        <end position="194"/>
    </location>
</feature>
<gene>
    <name evidence="3" type="ORF">LEP1GSC179_1916</name>
</gene>
<keyword evidence="1" id="KW-0732">Signal</keyword>
<evidence type="ECO:0000259" key="2">
    <source>
        <dbReference type="Pfam" id="PF08239"/>
    </source>
</evidence>
<comment type="caution">
    <text evidence="3">The sequence shown here is derived from an EMBL/GenBank/DDBJ whole genome shotgun (WGS) entry which is preliminary data.</text>
</comment>
<proteinExistence type="predicted"/>
<protein>
    <submittedName>
        <fullName evidence="3">SH3 domain protein</fullName>
    </submittedName>
</protein>
<reference evidence="3" key="1">
    <citation type="submission" date="2012-10" db="EMBL/GenBank/DDBJ databases">
        <authorList>
            <person name="Harkins D.M."/>
            <person name="Durkin A.S."/>
            <person name="Brinkac L.M."/>
            <person name="Haft D.H."/>
            <person name="Selengut J.D."/>
            <person name="Sanka R."/>
            <person name="DePew J."/>
            <person name="Purushe J."/>
            <person name="Matthias M.A."/>
            <person name="Vinetz J.M."/>
            <person name="Sutton G.G."/>
            <person name="Nierman W.C."/>
            <person name="Fouts D.E."/>
        </authorList>
    </citation>
    <scope>NUCLEOTIDE SEQUENCE [LARGE SCALE GENOMIC DNA]</scope>
    <source>
        <strain evidence="3">MOR084</strain>
    </source>
</reference>
<evidence type="ECO:0000256" key="1">
    <source>
        <dbReference type="SAM" id="SignalP"/>
    </source>
</evidence>